<dbReference type="AlphaFoldDB" id="A0A8H7LB53"/>
<name>A0A8H7LB53_9ASCO</name>
<sequence>MLNQTNVSQTNESVVVSPIPYNEAENMDRVLQHDAALIRSTRDLLSWLIQRLSGFIYDDAFDIVNFSYQARSLLKELSHITHWVEVAQFENKDILRQLSFAKEMFSSMLEAAKTTSFYATDGPGQDLVCKLIQSNVRLFALYDHRGLPDIRQYAYVHTVYGLILKLDLLEKNFKQVRKIPAIVHLMFTSQMEQARGRLEFLAGYTTQV</sequence>
<protein>
    <submittedName>
        <fullName evidence="1">Uncharacterized protein</fullName>
    </submittedName>
</protein>
<evidence type="ECO:0000313" key="2">
    <source>
        <dbReference type="Proteomes" id="UP000649328"/>
    </source>
</evidence>
<accession>A0A8H7LB53</accession>
<gene>
    <name evidence="1" type="ORF">HF325_006787</name>
</gene>
<comment type="caution">
    <text evidence="1">The sequence shown here is derived from an EMBL/GenBank/DDBJ whole genome shotgun (WGS) entry which is preliminary data.</text>
</comment>
<dbReference type="OrthoDB" id="10277882at2759"/>
<dbReference type="EMBL" id="JACBPP010000011">
    <property type="protein sequence ID" value="KAF7998722.1"/>
    <property type="molecule type" value="Genomic_DNA"/>
</dbReference>
<dbReference type="Proteomes" id="UP000649328">
    <property type="component" value="Unassembled WGS sequence"/>
</dbReference>
<organism evidence="1 2">
    <name type="scientific">Metschnikowia pulcherrima</name>
    <dbReference type="NCBI Taxonomy" id="27326"/>
    <lineage>
        <taxon>Eukaryota</taxon>
        <taxon>Fungi</taxon>
        <taxon>Dikarya</taxon>
        <taxon>Ascomycota</taxon>
        <taxon>Saccharomycotina</taxon>
        <taxon>Pichiomycetes</taxon>
        <taxon>Metschnikowiaceae</taxon>
        <taxon>Metschnikowia</taxon>
    </lineage>
</organism>
<proteinExistence type="predicted"/>
<reference evidence="1" key="1">
    <citation type="submission" date="2020-10" db="EMBL/GenBank/DDBJ databases">
        <title>The Whole-Genome Sequence of Metschnikowia persimmonesis, a Novel Endophytic Yeast Species Isolated from Medicinal Plant Diospyros kaki Thumb.</title>
        <authorList>
            <person name="Rahmat E."/>
            <person name="Kang Y."/>
        </authorList>
    </citation>
    <scope>NUCLEOTIDE SEQUENCE</scope>
    <source>
        <strain evidence="1">KIOM G15050</strain>
    </source>
</reference>
<evidence type="ECO:0000313" key="1">
    <source>
        <dbReference type="EMBL" id="KAF7998722.1"/>
    </source>
</evidence>
<keyword evidence="2" id="KW-1185">Reference proteome</keyword>